<keyword evidence="2" id="KW-0805">Transcription regulation</keyword>
<evidence type="ECO:0000256" key="1">
    <source>
        <dbReference type="ARBA" id="ARBA00011046"/>
    </source>
</evidence>
<organism evidence="5 6">
    <name type="scientific">Candidatus Uhrbacteria bacterium RIFCSPLOWO2_01_FULL_47_24</name>
    <dbReference type="NCBI Taxonomy" id="1802401"/>
    <lineage>
        <taxon>Bacteria</taxon>
        <taxon>Candidatus Uhriibacteriota</taxon>
    </lineage>
</organism>
<dbReference type="Gene3D" id="1.10.10.10">
    <property type="entry name" value="Winged helix-like DNA-binding domain superfamily/Winged helix DNA-binding domain"/>
    <property type="match status" value="1"/>
</dbReference>
<sequence>MNRIAVQKKGKVLGDLEETIMNALWKLGTGTVRDVLAIVERTRDAAYTTVMTVMSRMTEKGYLCRKELGNGSFEYKPCHSREEFYAKTSRMLFSQLIRSAGPVAVAQFVDALEEIDPKQLAILKERLKRKK</sequence>
<keyword evidence="3" id="KW-0238">DNA-binding</keyword>
<dbReference type="AlphaFoldDB" id="A0A1F7UNT2"/>
<dbReference type="GO" id="GO:0003677">
    <property type="term" value="F:DNA binding"/>
    <property type="evidence" value="ECO:0007669"/>
    <property type="project" value="UniProtKB-KW"/>
</dbReference>
<dbReference type="SUPFAM" id="SSF46785">
    <property type="entry name" value="Winged helix' DNA-binding domain"/>
    <property type="match status" value="1"/>
</dbReference>
<evidence type="ECO:0000256" key="4">
    <source>
        <dbReference type="ARBA" id="ARBA00023163"/>
    </source>
</evidence>
<dbReference type="EMBL" id="MGEJ01000020">
    <property type="protein sequence ID" value="OGL79936.1"/>
    <property type="molecule type" value="Genomic_DNA"/>
</dbReference>
<evidence type="ECO:0000313" key="5">
    <source>
        <dbReference type="EMBL" id="OGL79936.1"/>
    </source>
</evidence>
<dbReference type="InterPro" id="IPR036390">
    <property type="entry name" value="WH_DNA-bd_sf"/>
</dbReference>
<dbReference type="PIRSF" id="PIRSF019455">
    <property type="entry name" value="CopR_AtkY"/>
    <property type="match status" value="1"/>
</dbReference>
<protein>
    <recommendedName>
        <fullName evidence="7">CopY family transcriptional regulator</fullName>
    </recommendedName>
</protein>
<dbReference type="STRING" id="1802401.A3B21_01415"/>
<evidence type="ECO:0000256" key="3">
    <source>
        <dbReference type="ARBA" id="ARBA00023125"/>
    </source>
</evidence>
<keyword evidence="4" id="KW-0804">Transcription</keyword>
<evidence type="ECO:0000256" key="2">
    <source>
        <dbReference type="ARBA" id="ARBA00023015"/>
    </source>
</evidence>
<dbReference type="InterPro" id="IPR036388">
    <property type="entry name" value="WH-like_DNA-bd_sf"/>
</dbReference>
<dbReference type="InterPro" id="IPR005650">
    <property type="entry name" value="BlaI_family"/>
</dbReference>
<evidence type="ECO:0000313" key="6">
    <source>
        <dbReference type="Proteomes" id="UP000176897"/>
    </source>
</evidence>
<name>A0A1F7UNT2_9BACT</name>
<accession>A0A1F7UNT2</accession>
<comment type="caution">
    <text evidence="5">The sequence shown here is derived from an EMBL/GenBank/DDBJ whole genome shotgun (WGS) entry which is preliminary data.</text>
</comment>
<dbReference type="Pfam" id="PF03965">
    <property type="entry name" value="Penicillinase_R"/>
    <property type="match status" value="1"/>
</dbReference>
<comment type="similarity">
    <text evidence="1">Belongs to the BlaI transcriptional regulatory family.</text>
</comment>
<proteinExistence type="inferred from homology"/>
<gene>
    <name evidence="5" type="ORF">A3B21_01415</name>
</gene>
<evidence type="ECO:0008006" key="7">
    <source>
        <dbReference type="Google" id="ProtNLM"/>
    </source>
</evidence>
<reference evidence="5 6" key="1">
    <citation type="journal article" date="2016" name="Nat. Commun.">
        <title>Thousands of microbial genomes shed light on interconnected biogeochemical processes in an aquifer system.</title>
        <authorList>
            <person name="Anantharaman K."/>
            <person name="Brown C.T."/>
            <person name="Hug L.A."/>
            <person name="Sharon I."/>
            <person name="Castelle C.J."/>
            <person name="Probst A.J."/>
            <person name="Thomas B.C."/>
            <person name="Singh A."/>
            <person name="Wilkins M.J."/>
            <person name="Karaoz U."/>
            <person name="Brodie E.L."/>
            <person name="Williams K.H."/>
            <person name="Hubbard S.S."/>
            <person name="Banfield J.F."/>
        </authorList>
    </citation>
    <scope>NUCLEOTIDE SEQUENCE [LARGE SCALE GENOMIC DNA]</scope>
</reference>
<dbReference type="Proteomes" id="UP000176897">
    <property type="component" value="Unassembled WGS sequence"/>
</dbReference>
<dbReference type="GO" id="GO:0045892">
    <property type="term" value="P:negative regulation of DNA-templated transcription"/>
    <property type="evidence" value="ECO:0007669"/>
    <property type="project" value="InterPro"/>
</dbReference>